<dbReference type="InterPro" id="IPR050491">
    <property type="entry name" value="AmpC-like"/>
</dbReference>
<organism evidence="2">
    <name type="scientific">hydrothermal vent metagenome</name>
    <dbReference type="NCBI Taxonomy" id="652676"/>
    <lineage>
        <taxon>unclassified sequences</taxon>
        <taxon>metagenomes</taxon>
        <taxon>ecological metagenomes</taxon>
    </lineage>
</organism>
<reference evidence="2" key="1">
    <citation type="submission" date="2018-06" db="EMBL/GenBank/DDBJ databases">
        <authorList>
            <person name="Zhirakovskaya E."/>
        </authorList>
    </citation>
    <scope>NUCLEOTIDE SEQUENCE</scope>
</reference>
<dbReference type="SUPFAM" id="SSF56601">
    <property type="entry name" value="beta-lactamase/transpeptidase-like"/>
    <property type="match status" value="1"/>
</dbReference>
<accession>A0A3B0TGV9</accession>
<dbReference type="PANTHER" id="PTHR46825">
    <property type="entry name" value="D-ALANYL-D-ALANINE-CARBOXYPEPTIDASE/ENDOPEPTIDASE AMPH"/>
    <property type="match status" value="1"/>
</dbReference>
<gene>
    <name evidence="2" type="ORF">MNBD_ALPHA11-1614</name>
</gene>
<dbReference type="EMBL" id="UOEQ01000087">
    <property type="protein sequence ID" value="VAW16070.1"/>
    <property type="molecule type" value="Genomic_DNA"/>
</dbReference>
<evidence type="ECO:0000313" key="2">
    <source>
        <dbReference type="EMBL" id="VAW16070.1"/>
    </source>
</evidence>
<dbReference type="Pfam" id="PF00144">
    <property type="entry name" value="Beta-lactamase"/>
    <property type="match status" value="1"/>
</dbReference>
<dbReference type="PANTHER" id="PTHR46825:SF9">
    <property type="entry name" value="BETA-LACTAMASE-RELATED DOMAIN-CONTAINING PROTEIN"/>
    <property type="match status" value="1"/>
</dbReference>
<feature type="non-terminal residue" evidence="2">
    <location>
        <position position="1"/>
    </location>
</feature>
<dbReference type="InterPro" id="IPR012338">
    <property type="entry name" value="Beta-lactam/transpept-like"/>
</dbReference>
<dbReference type="Gene3D" id="3.40.710.10">
    <property type="entry name" value="DD-peptidase/beta-lactamase superfamily"/>
    <property type="match status" value="1"/>
</dbReference>
<feature type="domain" description="Beta-lactamase-related" evidence="1">
    <location>
        <begin position="3"/>
        <end position="178"/>
    </location>
</feature>
<proteinExistence type="predicted"/>
<evidence type="ECO:0000259" key="1">
    <source>
        <dbReference type="Pfam" id="PF00144"/>
    </source>
</evidence>
<sequence>TGEPGKGFEYSNTNYVLLGHILAGIGGSLEAALEEKVFSIAGMMETSVGRPKSSSQLARGYIEDDFLDVSDLAWASVLGDGPIVSTAGDLAKFVLALFRDEKIISAKLLRQMQTGSAADESYGLGIGIDGDEWGEWFGHAGSYDGFEADFRYYPDDEVVFVFLTNGNPLDEDPILDAAAESFFDK</sequence>
<protein>
    <submittedName>
        <fullName evidence="2">Beta-lactamase class C-like and penicillin binding proteins (PBPs) superfamily</fullName>
    </submittedName>
</protein>
<name>A0A3B0TGV9_9ZZZZ</name>
<dbReference type="InterPro" id="IPR001466">
    <property type="entry name" value="Beta-lactam-related"/>
</dbReference>
<dbReference type="AlphaFoldDB" id="A0A3B0TGV9"/>